<reference evidence="2" key="1">
    <citation type="submission" date="2021-02" db="EMBL/GenBank/DDBJ databases">
        <authorList>
            <person name="Nowell W R."/>
        </authorList>
    </citation>
    <scope>NUCLEOTIDE SEQUENCE</scope>
</reference>
<feature type="compositionally biased region" description="Polar residues" evidence="1">
    <location>
        <begin position="18"/>
        <end position="40"/>
    </location>
</feature>
<evidence type="ECO:0000313" key="2">
    <source>
        <dbReference type="EMBL" id="CAF4701493.1"/>
    </source>
</evidence>
<feature type="non-terminal residue" evidence="2">
    <location>
        <position position="47"/>
    </location>
</feature>
<protein>
    <submittedName>
        <fullName evidence="2">Uncharacterized protein</fullName>
    </submittedName>
</protein>
<dbReference type="Proteomes" id="UP000663873">
    <property type="component" value="Unassembled WGS sequence"/>
</dbReference>
<evidence type="ECO:0000256" key="1">
    <source>
        <dbReference type="SAM" id="MobiDB-lite"/>
    </source>
</evidence>
<accession>A0A821IGP2</accession>
<feature type="compositionally biased region" description="Basic and acidic residues" evidence="1">
    <location>
        <begin position="1"/>
        <end position="17"/>
    </location>
</feature>
<gene>
    <name evidence="2" type="ORF">UJA718_LOCUS36266</name>
</gene>
<proteinExistence type="predicted"/>
<dbReference type="AlphaFoldDB" id="A0A821IGP2"/>
<feature type="region of interest" description="Disordered" evidence="1">
    <location>
        <begin position="1"/>
        <end position="47"/>
    </location>
</feature>
<evidence type="ECO:0000313" key="3">
    <source>
        <dbReference type="Proteomes" id="UP000663873"/>
    </source>
</evidence>
<sequence length="47" mass="5357">MEEPLEQEHSITNDDLKPSTSSTTANKSSRSTKQITTNGTTRRHKRR</sequence>
<keyword evidence="3" id="KW-1185">Reference proteome</keyword>
<name>A0A821IGP2_9BILA</name>
<dbReference type="EMBL" id="CAJOBP010034812">
    <property type="protein sequence ID" value="CAF4701493.1"/>
    <property type="molecule type" value="Genomic_DNA"/>
</dbReference>
<organism evidence="2 3">
    <name type="scientific">Rotaria socialis</name>
    <dbReference type="NCBI Taxonomy" id="392032"/>
    <lineage>
        <taxon>Eukaryota</taxon>
        <taxon>Metazoa</taxon>
        <taxon>Spiralia</taxon>
        <taxon>Gnathifera</taxon>
        <taxon>Rotifera</taxon>
        <taxon>Eurotatoria</taxon>
        <taxon>Bdelloidea</taxon>
        <taxon>Philodinida</taxon>
        <taxon>Philodinidae</taxon>
        <taxon>Rotaria</taxon>
    </lineage>
</organism>
<comment type="caution">
    <text evidence="2">The sequence shown here is derived from an EMBL/GenBank/DDBJ whole genome shotgun (WGS) entry which is preliminary data.</text>
</comment>